<dbReference type="RefSeq" id="WP_191176562.1">
    <property type="nucleotide sequence ID" value="NZ_JACWMW010000003.1"/>
</dbReference>
<evidence type="ECO:0008006" key="4">
    <source>
        <dbReference type="Google" id="ProtNLM"/>
    </source>
</evidence>
<keyword evidence="1" id="KW-0812">Transmembrane</keyword>
<dbReference type="EMBL" id="JACWMW010000003">
    <property type="protein sequence ID" value="MBD1386729.1"/>
    <property type="molecule type" value="Genomic_DNA"/>
</dbReference>
<keyword evidence="1" id="KW-0472">Membrane</keyword>
<reference evidence="2 3" key="1">
    <citation type="submission" date="2020-09" db="EMBL/GenBank/DDBJ databases">
        <title>Novel species of Mucilaginibacter isolated from a glacier on the Tibetan Plateau.</title>
        <authorList>
            <person name="Liu Q."/>
            <person name="Xin Y.-H."/>
        </authorList>
    </citation>
    <scope>NUCLEOTIDE SEQUENCE [LARGE SCALE GENOMIC DNA]</scope>
    <source>
        <strain evidence="2 3">CGMCC 1.13878</strain>
    </source>
</reference>
<organism evidence="2 3">
    <name type="scientific">Mucilaginibacter rigui</name>
    <dbReference type="NCBI Taxonomy" id="534635"/>
    <lineage>
        <taxon>Bacteria</taxon>
        <taxon>Pseudomonadati</taxon>
        <taxon>Bacteroidota</taxon>
        <taxon>Sphingobacteriia</taxon>
        <taxon>Sphingobacteriales</taxon>
        <taxon>Sphingobacteriaceae</taxon>
        <taxon>Mucilaginibacter</taxon>
    </lineage>
</organism>
<keyword evidence="3" id="KW-1185">Reference proteome</keyword>
<proteinExistence type="predicted"/>
<dbReference type="Proteomes" id="UP000618754">
    <property type="component" value="Unassembled WGS sequence"/>
</dbReference>
<accession>A0ABR7X842</accession>
<feature type="transmembrane region" description="Helical" evidence="1">
    <location>
        <begin position="49"/>
        <end position="69"/>
    </location>
</feature>
<gene>
    <name evidence="2" type="ORF">IDJ75_15710</name>
</gene>
<evidence type="ECO:0000313" key="3">
    <source>
        <dbReference type="Proteomes" id="UP000618754"/>
    </source>
</evidence>
<sequence>MKKLSIILIAVGLLLIIGGSVFYKSHQNPDDSGGSASITTLNGGWSVKIPPYFGGVMLLFGSIFLYISIDSEKGKAKLLS</sequence>
<evidence type="ECO:0000313" key="2">
    <source>
        <dbReference type="EMBL" id="MBD1386729.1"/>
    </source>
</evidence>
<evidence type="ECO:0000256" key="1">
    <source>
        <dbReference type="SAM" id="Phobius"/>
    </source>
</evidence>
<name>A0ABR7X842_9SPHI</name>
<keyword evidence="1" id="KW-1133">Transmembrane helix</keyword>
<comment type="caution">
    <text evidence="2">The sequence shown here is derived from an EMBL/GenBank/DDBJ whole genome shotgun (WGS) entry which is preliminary data.</text>
</comment>
<protein>
    <recommendedName>
        <fullName evidence="4">DUF3098 domain-containing protein</fullName>
    </recommendedName>
</protein>